<feature type="signal peptide" evidence="1">
    <location>
        <begin position="1"/>
        <end position="20"/>
    </location>
</feature>
<accession>A0A224Y2F4</accession>
<evidence type="ECO:0000256" key="1">
    <source>
        <dbReference type="SAM" id="SignalP"/>
    </source>
</evidence>
<organism evidence="2">
    <name type="scientific">Panstrongylus lignarius</name>
    <dbReference type="NCBI Taxonomy" id="156445"/>
    <lineage>
        <taxon>Eukaryota</taxon>
        <taxon>Metazoa</taxon>
        <taxon>Ecdysozoa</taxon>
        <taxon>Arthropoda</taxon>
        <taxon>Hexapoda</taxon>
        <taxon>Insecta</taxon>
        <taxon>Pterygota</taxon>
        <taxon>Neoptera</taxon>
        <taxon>Paraneoptera</taxon>
        <taxon>Hemiptera</taxon>
        <taxon>Heteroptera</taxon>
        <taxon>Panheteroptera</taxon>
        <taxon>Cimicomorpha</taxon>
        <taxon>Reduviidae</taxon>
        <taxon>Triatominae</taxon>
        <taxon>Panstrongylus</taxon>
    </lineage>
</organism>
<name>A0A224Y2F4_9HEMI</name>
<sequence length="101" mass="11313">MKSVFGIEFILLWLKFKTRSVRDFSSPSGTSFNALWLKSSVVSSSDRKRSAGIPELFTLLCLIFKARRQGSSVSSPYNLSRSFRTSDNCSSFIRFPISSGT</sequence>
<dbReference type="EMBL" id="GFTR01001593">
    <property type="protein sequence ID" value="JAW14833.1"/>
    <property type="molecule type" value="Transcribed_RNA"/>
</dbReference>
<protein>
    <submittedName>
        <fullName evidence="2">Putative secreted protein</fullName>
    </submittedName>
</protein>
<dbReference type="AlphaFoldDB" id="A0A224Y2F4"/>
<keyword evidence="1" id="KW-0732">Signal</keyword>
<feature type="chain" id="PRO_5012962881" evidence="1">
    <location>
        <begin position="21"/>
        <end position="101"/>
    </location>
</feature>
<reference evidence="2" key="1">
    <citation type="journal article" date="2018" name="PLoS Negl. Trop. Dis.">
        <title>An insight into the salivary gland and fat body transcriptome of Panstrongylus lignarius (Hemiptera: Heteroptera), the main vector of Chagas disease in Peru.</title>
        <authorList>
            <person name="Nevoa J.C."/>
            <person name="Mendes M.T."/>
            <person name="da Silva M.V."/>
            <person name="Soares S.C."/>
            <person name="Oliveira C.J.F."/>
            <person name="Ribeiro J.M.C."/>
        </authorList>
    </citation>
    <scope>NUCLEOTIDE SEQUENCE</scope>
</reference>
<proteinExistence type="predicted"/>
<evidence type="ECO:0000313" key="2">
    <source>
        <dbReference type="EMBL" id="JAW14833.1"/>
    </source>
</evidence>